<dbReference type="WormBase" id="SRAE_0000048800">
    <property type="protein sequence ID" value="SRP05330"/>
    <property type="gene ID" value="WBGene00256232"/>
</dbReference>
<dbReference type="OrthoDB" id="6629194at2759"/>
<dbReference type="Proteomes" id="UP000035682">
    <property type="component" value="Unplaced"/>
</dbReference>
<dbReference type="GeneID" id="36373730"/>
<proteinExistence type="predicted"/>
<protein>
    <submittedName>
        <fullName evidence="1 3">Uncharacterized protein</fullName>
    </submittedName>
</protein>
<evidence type="ECO:0000313" key="4">
    <source>
        <dbReference type="WormBase" id="SRAE_0000048800"/>
    </source>
</evidence>
<organism evidence="1">
    <name type="scientific">Strongyloides ratti</name>
    <name type="common">Parasitic roundworm</name>
    <dbReference type="NCBI Taxonomy" id="34506"/>
    <lineage>
        <taxon>Eukaryota</taxon>
        <taxon>Metazoa</taxon>
        <taxon>Ecdysozoa</taxon>
        <taxon>Nematoda</taxon>
        <taxon>Chromadorea</taxon>
        <taxon>Rhabditida</taxon>
        <taxon>Tylenchina</taxon>
        <taxon>Panagrolaimomorpha</taxon>
        <taxon>Strongyloidoidea</taxon>
        <taxon>Strongyloididae</taxon>
        <taxon>Strongyloides</taxon>
    </lineage>
</organism>
<reference evidence="2" key="1">
    <citation type="submission" date="2014-09" db="EMBL/GenBank/DDBJ databases">
        <authorList>
            <person name="Martin A.A."/>
        </authorList>
    </citation>
    <scope>NUCLEOTIDE SEQUENCE</scope>
    <source>
        <strain evidence="2">ED321</strain>
    </source>
</reference>
<evidence type="ECO:0000313" key="2">
    <source>
        <dbReference type="Proteomes" id="UP000035682"/>
    </source>
</evidence>
<evidence type="ECO:0000313" key="1">
    <source>
        <dbReference type="EMBL" id="CEF61362.1"/>
    </source>
</evidence>
<dbReference type="EMBL" id="LN609407">
    <property type="protein sequence ID" value="CEF61362.1"/>
    <property type="molecule type" value="Genomic_DNA"/>
</dbReference>
<reference evidence="3" key="3">
    <citation type="submission" date="2020-12" db="UniProtKB">
        <authorList>
            <consortium name="WormBaseParasite"/>
        </authorList>
    </citation>
    <scope>IDENTIFICATION</scope>
</reference>
<sequence>MNVSQLIKAIPNEAKAVEFLQKRGLIPETKECENSHEMKLSVGTVFRWKCFLRDCRKQVGVRVGTWFQRTKMPFISLGK</sequence>
<keyword evidence="2" id="KW-1185">Reference proteome</keyword>
<evidence type="ECO:0000313" key="3">
    <source>
        <dbReference type="WBParaSite" id="SRAE_0000048800.1"/>
    </source>
</evidence>
<gene>
    <name evidence="1 3 4" type="ORF">SRAE_0000048800</name>
</gene>
<dbReference type="AlphaFoldDB" id="A0A090KZR4"/>
<dbReference type="WBParaSite" id="SRAE_0000048800.1">
    <property type="protein sequence ID" value="SRAE_0000048800.1"/>
    <property type="gene ID" value="WBGene00256232"/>
</dbReference>
<name>A0A090KZR4_STRRB</name>
<dbReference type="RefSeq" id="XP_024500571.1">
    <property type="nucleotide sequence ID" value="XM_024646384.1"/>
</dbReference>
<dbReference type="CTD" id="36373730"/>
<reference evidence="1" key="2">
    <citation type="submission" date="2014-09" db="EMBL/GenBank/DDBJ databases">
        <authorList>
            <person name="Aslett A.Martin."/>
        </authorList>
    </citation>
    <scope>NUCLEOTIDE SEQUENCE</scope>
    <source>
        <strain evidence="1">ED321 Heterogonic</strain>
    </source>
</reference>
<accession>A0A090KZR4</accession>